<comment type="caution">
    <text evidence="3">The sequence shown here is derived from an EMBL/GenBank/DDBJ whole genome shotgun (WGS) entry which is preliminary data.</text>
</comment>
<name>A0AAD3NG98_LATJO</name>
<proteinExistence type="predicted"/>
<dbReference type="SUPFAM" id="SSF49265">
    <property type="entry name" value="Fibronectin type III"/>
    <property type="match status" value="3"/>
</dbReference>
<keyword evidence="4" id="KW-1185">Reference proteome</keyword>
<dbReference type="CDD" id="cd00063">
    <property type="entry name" value="FN3"/>
    <property type="match status" value="2"/>
</dbReference>
<gene>
    <name evidence="3" type="ORF">AKAME5_002198900</name>
</gene>
<dbReference type="AlphaFoldDB" id="A0AAD3NG98"/>
<dbReference type="GO" id="GO:0043235">
    <property type="term" value="C:receptor complex"/>
    <property type="evidence" value="ECO:0007669"/>
    <property type="project" value="TreeGrafter"/>
</dbReference>
<dbReference type="EMBL" id="BRZM01000407">
    <property type="protein sequence ID" value="GLD70671.1"/>
    <property type="molecule type" value="Genomic_DNA"/>
</dbReference>
<feature type="domain" description="Fibronectin type-III" evidence="2">
    <location>
        <begin position="122"/>
        <end position="217"/>
    </location>
</feature>
<dbReference type="GO" id="GO:0045296">
    <property type="term" value="F:cadherin binding"/>
    <property type="evidence" value="ECO:0007669"/>
    <property type="project" value="TreeGrafter"/>
</dbReference>
<accession>A0AAD3NG98</accession>
<dbReference type="InterPro" id="IPR050713">
    <property type="entry name" value="RTP_Phos/Ushers"/>
</dbReference>
<dbReference type="FunFam" id="2.60.40.10:FF:000369">
    <property type="entry name" value="Protein tyrosine phosphatase, receptor type B"/>
    <property type="match status" value="1"/>
</dbReference>
<dbReference type="PANTHER" id="PTHR46957:SF2">
    <property type="entry name" value="RECEPTOR-TYPE TYROSINE-PROTEIN PHOSPHATASE BETA"/>
    <property type="match status" value="1"/>
</dbReference>
<evidence type="ECO:0000256" key="1">
    <source>
        <dbReference type="SAM" id="MobiDB-lite"/>
    </source>
</evidence>
<evidence type="ECO:0000313" key="3">
    <source>
        <dbReference type="EMBL" id="GLD70671.1"/>
    </source>
</evidence>
<protein>
    <submittedName>
        <fullName evidence="3">Receptor-type tyrosine-protein phosphatase beta-like protein</fullName>
    </submittedName>
</protein>
<dbReference type="Pfam" id="PF00041">
    <property type="entry name" value="fn3"/>
    <property type="match status" value="3"/>
</dbReference>
<dbReference type="Gene3D" id="2.60.40.10">
    <property type="entry name" value="Immunoglobulins"/>
    <property type="match status" value="3"/>
</dbReference>
<dbReference type="InterPro" id="IPR003961">
    <property type="entry name" value="FN3_dom"/>
</dbReference>
<evidence type="ECO:0000259" key="2">
    <source>
        <dbReference type="PROSITE" id="PS50853"/>
    </source>
</evidence>
<dbReference type="InterPro" id="IPR036116">
    <property type="entry name" value="FN3_sf"/>
</dbReference>
<dbReference type="Proteomes" id="UP001279410">
    <property type="component" value="Unassembled WGS sequence"/>
</dbReference>
<reference evidence="3" key="1">
    <citation type="submission" date="2022-08" db="EMBL/GenBank/DDBJ databases">
        <title>Genome sequencing of akame (Lates japonicus).</title>
        <authorList>
            <person name="Hashiguchi Y."/>
            <person name="Takahashi H."/>
        </authorList>
    </citation>
    <scope>NUCLEOTIDE SEQUENCE</scope>
    <source>
        <strain evidence="3">Kochi</strain>
    </source>
</reference>
<feature type="region of interest" description="Disordered" evidence="1">
    <location>
        <begin position="366"/>
        <end position="419"/>
    </location>
</feature>
<evidence type="ECO:0000313" key="4">
    <source>
        <dbReference type="Proteomes" id="UP001279410"/>
    </source>
</evidence>
<dbReference type="PANTHER" id="PTHR46957">
    <property type="entry name" value="CYTOKINE RECEPTOR"/>
    <property type="match status" value="1"/>
</dbReference>
<dbReference type="InterPro" id="IPR013783">
    <property type="entry name" value="Ig-like_fold"/>
</dbReference>
<sequence length="419" mass="45840">MTPHPHLTPLCVQSLAVMGAPGEEPPHHLQPPVPAAVLSLRAQSGNQSGTLWVNWDRGGGDLSGYLLSLYNPDGSQRAEQRLGSEVTEFVFSGLVPGRLYQAEVLSLSEELSNRAGTLGRTAPRPPNSFLFGGVTNTSLEITWSGPVDSDYDDFDLQWTPEDQLSVINPYHSRTSGSRILRGMFPGRLYTFSLRTVSGATEHGATATYSAPIHKKIRTKPERVHSLHCHPESSTSISCSWAPPVADYDSYTIECLHRDSQTLVYSRRTRRNSTSYVITQLEPHKHYTVSVKVISDTATSEEAQESVVTMIDRPPVPPLSTRVSDKSAMVTKSSIIFRFNCSWFSDVNGAIRFFTVVVTESEGVDNLQPRHPALLPDHKSNSSIKSHRPVSSPVTAAGPRPPTAEVSLGTGDGELEDLRA</sequence>
<organism evidence="3 4">
    <name type="scientific">Lates japonicus</name>
    <name type="common">Japanese lates</name>
    <dbReference type="NCBI Taxonomy" id="270547"/>
    <lineage>
        <taxon>Eukaryota</taxon>
        <taxon>Metazoa</taxon>
        <taxon>Chordata</taxon>
        <taxon>Craniata</taxon>
        <taxon>Vertebrata</taxon>
        <taxon>Euteleostomi</taxon>
        <taxon>Actinopterygii</taxon>
        <taxon>Neopterygii</taxon>
        <taxon>Teleostei</taxon>
        <taxon>Neoteleostei</taxon>
        <taxon>Acanthomorphata</taxon>
        <taxon>Carangaria</taxon>
        <taxon>Carangaria incertae sedis</taxon>
        <taxon>Centropomidae</taxon>
        <taxon>Lates</taxon>
    </lineage>
</organism>
<dbReference type="PROSITE" id="PS50853">
    <property type="entry name" value="FN3"/>
    <property type="match status" value="2"/>
</dbReference>
<keyword evidence="3" id="KW-0675">Receptor</keyword>
<dbReference type="GO" id="GO:0001525">
    <property type="term" value="P:angiogenesis"/>
    <property type="evidence" value="ECO:0007669"/>
    <property type="project" value="TreeGrafter"/>
</dbReference>
<feature type="domain" description="Fibronectin type-III" evidence="2">
    <location>
        <begin position="219"/>
        <end position="313"/>
    </location>
</feature>
<dbReference type="SMART" id="SM00060">
    <property type="entry name" value="FN3"/>
    <property type="match status" value="3"/>
</dbReference>